<proteinExistence type="predicted"/>
<organism evidence="1 2">
    <name type="scientific">Paenibacillus baimaensis</name>
    <dbReference type="NCBI Taxonomy" id="2982185"/>
    <lineage>
        <taxon>Bacteria</taxon>
        <taxon>Bacillati</taxon>
        <taxon>Bacillota</taxon>
        <taxon>Bacilli</taxon>
        <taxon>Bacillales</taxon>
        <taxon>Paenibacillaceae</taxon>
        <taxon>Paenibacillus</taxon>
    </lineage>
</organism>
<evidence type="ECO:0000313" key="1">
    <source>
        <dbReference type="EMBL" id="MCU6795002.1"/>
    </source>
</evidence>
<reference evidence="1 2" key="1">
    <citation type="submission" date="2022-09" db="EMBL/GenBank/DDBJ databases">
        <authorList>
            <person name="Han X.L."/>
            <person name="Wang Q."/>
            <person name="Lu T."/>
        </authorList>
    </citation>
    <scope>NUCLEOTIDE SEQUENCE [LARGE SCALE GENOMIC DNA]</scope>
    <source>
        <strain evidence="1 2">WQ 127069</strain>
    </source>
</reference>
<dbReference type="EMBL" id="JAOQIO010000089">
    <property type="protein sequence ID" value="MCU6795002.1"/>
    <property type="molecule type" value="Genomic_DNA"/>
</dbReference>
<evidence type="ECO:0000313" key="2">
    <source>
        <dbReference type="Proteomes" id="UP001652445"/>
    </source>
</evidence>
<dbReference type="Proteomes" id="UP001652445">
    <property type="component" value="Unassembled WGS sequence"/>
</dbReference>
<comment type="caution">
    <text evidence="1">The sequence shown here is derived from an EMBL/GenBank/DDBJ whole genome shotgun (WGS) entry which is preliminary data.</text>
</comment>
<name>A0ABT2UK36_9BACL</name>
<protein>
    <submittedName>
        <fullName evidence="1">Uncharacterized protein</fullName>
    </submittedName>
</protein>
<sequence>MGWGEMQLIPNEYNDEFRSIDETILRLLNERKLLANGKRYFPTKEIMEEWATSYELDIPTISWLMHSLNERSQPKMPNEPGELLSVLPIMKKAVVDGFEYSLTHAMQHKNASIVFLEIEQVQGEEMNGHVRPQLLLEVKGNQEYYVRRNGSHGGGGQAQVRFMVTPPLPNNINECSLGLIPYAAPMEYPPKEIILDQEVVFE</sequence>
<accession>A0ABT2UK36</accession>
<gene>
    <name evidence="1" type="ORF">OB236_23115</name>
</gene>
<keyword evidence="2" id="KW-1185">Reference proteome</keyword>
<dbReference type="RefSeq" id="WP_262686057.1">
    <property type="nucleotide sequence ID" value="NZ_JAOQIO010000089.1"/>
</dbReference>